<dbReference type="Pfam" id="PF13480">
    <property type="entry name" value="Acetyltransf_6"/>
    <property type="match status" value="1"/>
</dbReference>
<dbReference type="InterPro" id="IPR038740">
    <property type="entry name" value="BioF2-like_GNAT_dom"/>
</dbReference>
<sequence length="415" mass="45164">MTAIQTFDAPAQILAEAVHPAAGVAPRSDLSDRGLRVERVDTHRFAGLEPAFRDLVDATPEANVFLEPAMLDAAQAADPDTPLVVLLAWDPEQRLVGVWAFALERRGLVARLRAPAVPLASLGSPLVRPDWARDVLAAWFALLRADRSLPKLLDLNCRTDGSFQGALDALQAEGRCAVKVRARHRRAMLETALDAEAYLRQTLSGSRRAKLRQLRSKLGRQGEVAYVVHEGAAVPAAVDQFLALEALGWKGQRGSAMQSNAKHAAFLRGGLGALAAQGRGKVSALTLDGEPISMCVLIYSRGTAFMWKIAYDEARGNFSPGYQLALEDTAMLLADPAVRLSDSCAAAEVGMMSELWQERAPLADLLIGVQPGLRFKRTVALLAVLGLVPELRRRLRLRAKLKPLLNRLNAFRRRS</sequence>
<evidence type="ECO:0000313" key="2">
    <source>
        <dbReference type="EMBL" id="MET3695004.1"/>
    </source>
</evidence>
<reference evidence="2 3" key="1">
    <citation type="submission" date="2024-06" db="EMBL/GenBank/DDBJ databases">
        <title>Genomic Encyclopedia of Type Strains, Phase IV (KMG-IV): sequencing the most valuable type-strain genomes for metagenomic binning, comparative biology and taxonomic classification.</title>
        <authorList>
            <person name="Goeker M."/>
        </authorList>
    </citation>
    <scope>NUCLEOTIDE SEQUENCE [LARGE SCALE GENOMIC DNA]</scope>
    <source>
        <strain evidence="2 3">DSM 21331</strain>
    </source>
</reference>
<accession>A0ABV2LAW9</accession>
<dbReference type="Proteomes" id="UP001549145">
    <property type="component" value="Unassembled WGS sequence"/>
</dbReference>
<keyword evidence="3" id="KW-1185">Reference proteome</keyword>
<evidence type="ECO:0000313" key="3">
    <source>
        <dbReference type="Proteomes" id="UP001549145"/>
    </source>
</evidence>
<comment type="caution">
    <text evidence="2">The sequence shown here is derived from an EMBL/GenBank/DDBJ whole genome shotgun (WGS) entry which is preliminary data.</text>
</comment>
<dbReference type="RefSeq" id="WP_238280048.1">
    <property type="nucleotide sequence ID" value="NZ_BPQL01000073.1"/>
</dbReference>
<dbReference type="InterPro" id="IPR016181">
    <property type="entry name" value="Acyl_CoA_acyltransferase"/>
</dbReference>
<protein>
    <submittedName>
        <fullName evidence="2">CelD/BcsL family acetyltransferase involved in cellulose biosynthesis</fullName>
    </submittedName>
</protein>
<dbReference type="SUPFAM" id="SSF55729">
    <property type="entry name" value="Acyl-CoA N-acyltransferases (Nat)"/>
    <property type="match status" value="1"/>
</dbReference>
<organism evidence="2 3">
    <name type="scientific">Methylobacterium goesingense</name>
    <dbReference type="NCBI Taxonomy" id="243690"/>
    <lineage>
        <taxon>Bacteria</taxon>
        <taxon>Pseudomonadati</taxon>
        <taxon>Pseudomonadota</taxon>
        <taxon>Alphaproteobacteria</taxon>
        <taxon>Hyphomicrobiales</taxon>
        <taxon>Methylobacteriaceae</taxon>
        <taxon>Methylobacterium</taxon>
    </lineage>
</organism>
<proteinExistence type="predicted"/>
<evidence type="ECO:0000259" key="1">
    <source>
        <dbReference type="Pfam" id="PF13480"/>
    </source>
</evidence>
<feature type="domain" description="BioF2-like acetyltransferase" evidence="1">
    <location>
        <begin position="206"/>
        <end position="325"/>
    </location>
</feature>
<gene>
    <name evidence="2" type="ORF">ABID43_004569</name>
</gene>
<name>A0ABV2LAW9_9HYPH</name>
<dbReference type="EMBL" id="JBEPMM010000021">
    <property type="protein sequence ID" value="MET3695004.1"/>
    <property type="molecule type" value="Genomic_DNA"/>
</dbReference>